<organism evidence="4 5">
    <name type="scientific">Nocardia mexicana</name>
    <dbReference type="NCBI Taxonomy" id="279262"/>
    <lineage>
        <taxon>Bacteria</taxon>
        <taxon>Bacillati</taxon>
        <taxon>Actinomycetota</taxon>
        <taxon>Actinomycetes</taxon>
        <taxon>Mycobacteriales</taxon>
        <taxon>Nocardiaceae</taxon>
        <taxon>Nocardia</taxon>
    </lineage>
</organism>
<keyword evidence="2" id="KW-1133">Transmembrane helix</keyword>
<protein>
    <recommendedName>
        <fullName evidence="3">DUF8017 domain-containing protein</fullName>
    </recommendedName>
</protein>
<feature type="region of interest" description="Disordered" evidence="1">
    <location>
        <begin position="1"/>
        <end position="46"/>
    </location>
</feature>
<evidence type="ECO:0000256" key="1">
    <source>
        <dbReference type="SAM" id="MobiDB-lite"/>
    </source>
</evidence>
<dbReference type="EMBL" id="QQAZ01000005">
    <property type="protein sequence ID" value="RDI50592.1"/>
    <property type="molecule type" value="Genomic_DNA"/>
</dbReference>
<feature type="transmembrane region" description="Helical" evidence="2">
    <location>
        <begin position="76"/>
        <end position="98"/>
    </location>
</feature>
<dbReference type="AlphaFoldDB" id="A0A370H530"/>
<dbReference type="RefSeq" id="WP_068025842.1">
    <property type="nucleotide sequence ID" value="NZ_QQAZ01000005.1"/>
</dbReference>
<reference evidence="4 5" key="1">
    <citation type="submission" date="2018-07" db="EMBL/GenBank/DDBJ databases">
        <title>Genomic Encyclopedia of Type Strains, Phase IV (KMG-IV): sequencing the most valuable type-strain genomes for metagenomic binning, comparative biology and taxonomic classification.</title>
        <authorList>
            <person name="Goeker M."/>
        </authorList>
    </citation>
    <scope>NUCLEOTIDE SEQUENCE [LARGE SCALE GENOMIC DNA]</scope>
    <source>
        <strain evidence="4 5">DSM 44952</strain>
    </source>
</reference>
<comment type="caution">
    <text evidence="4">The sequence shown here is derived from an EMBL/GenBank/DDBJ whole genome shotgun (WGS) entry which is preliminary data.</text>
</comment>
<accession>A0A370H530</accession>
<dbReference type="OrthoDB" id="4560740at2"/>
<feature type="domain" description="DUF8017" evidence="3">
    <location>
        <begin position="141"/>
        <end position="317"/>
    </location>
</feature>
<keyword evidence="5" id="KW-1185">Reference proteome</keyword>
<dbReference type="Pfam" id="PF26056">
    <property type="entry name" value="DUF8017"/>
    <property type="match status" value="1"/>
</dbReference>
<dbReference type="STRING" id="1210089.GCA_001613165_05559"/>
<proteinExistence type="predicted"/>
<keyword evidence="2" id="KW-0812">Transmembrane</keyword>
<keyword evidence="2" id="KW-0472">Membrane</keyword>
<dbReference type="Proteomes" id="UP000255355">
    <property type="component" value="Unassembled WGS sequence"/>
</dbReference>
<evidence type="ECO:0000256" key="2">
    <source>
        <dbReference type="SAM" id="Phobius"/>
    </source>
</evidence>
<evidence type="ECO:0000313" key="4">
    <source>
        <dbReference type="EMBL" id="RDI50592.1"/>
    </source>
</evidence>
<sequence>MTDDRQWWERPAPGYEPTGQPHPSPAPGYQQQPYEYPPLDAPQAYEYPALESQQPYPGNYQPMPYGAPPPRRNTGLIVALVVGMVVVVLAVAGGLVLVSKSSRDDKPSAAATSTARTTSAPRPTTATPAPPTSARRSSTTTAVIPGFQGVAVPARGIAYDVPAGWKVDTETMIRGFEDDKGNRISGTGSTVDGEDYCASSNRTTSFVSRSDVPDPAAAATDVGKKAAEYGFNSPTDATTAAPTPLTTGTGIAGQLTETSGTWKPEDSACTTSKFTVYTFAFPGPQNPMLVLTIAADRGVPGEVTPDLARQIYSSVRKL</sequence>
<feature type="compositionally biased region" description="Low complexity" evidence="1">
    <location>
        <begin position="108"/>
        <end position="139"/>
    </location>
</feature>
<evidence type="ECO:0000313" key="5">
    <source>
        <dbReference type="Proteomes" id="UP000255355"/>
    </source>
</evidence>
<name>A0A370H530_9NOCA</name>
<evidence type="ECO:0000259" key="3">
    <source>
        <dbReference type="Pfam" id="PF26056"/>
    </source>
</evidence>
<gene>
    <name evidence="4" type="ORF">DFR68_10569</name>
</gene>
<dbReference type="InterPro" id="IPR058330">
    <property type="entry name" value="DUF8017"/>
</dbReference>
<feature type="region of interest" description="Disordered" evidence="1">
    <location>
        <begin position="101"/>
        <end position="139"/>
    </location>
</feature>